<evidence type="ECO:0000313" key="1">
    <source>
        <dbReference type="EMBL" id="VYT67648.1"/>
    </source>
</evidence>
<accession>A0A6N2YPA6</accession>
<reference evidence="1" key="1">
    <citation type="submission" date="2019-11" db="EMBL/GenBank/DDBJ databases">
        <authorList>
            <person name="Feng L."/>
        </authorList>
    </citation>
    <scope>NUCLEOTIDE SEQUENCE</scope>
    <source>
        <strain evidence="1">SsimulansLFYP27</strain>
    </source>
</reference>
<dbReference type="EMBL" id="CACRUO010000008">
    <property type="protein sequence ID" value="VYT67648.1"/>
    <property type="molecule type" value="Genomic_DNA"/>
</dbReference>
<dbReference type="RefSeq" id="WP_070724729.1">
    <property type="nucleotide sequence ID" value="NZ_CACRUO010000008.1"/>
</dbReference>
<sequence>MSLSPKPGHFYRKKSWEDLDKMLQSLFNDEDVRNPNATIDVNDYIMSKNEIVEEAKKNMYKVTVNEDYITFE</sequence>
<organism evidence="1">
    <name type="scientific">Staphylococcus simulans</name>
    <dbReference type="NCBI Taxonomy" id="1286"/>
    <lineage>
        <taxon>Bacteria</taxon>
        <taxon>Bacillati</taxon>
        <taxon>Bacillota</taxon>
        <taxon>Bacilli</taxon>
        <taxon>Bacillales</taxon>
        <taxon>Staphylococcaceae</taxon>
        <taxon>Staphylococcus</taxon>
    </lineage>
</organism>
<protein>
    <submittedName>
        <fullName evidence="1">Uncharacterized protein</fullName>
    </submittedName>
</protein>
<dbReference type="AlphaFoldDB" id="A0A6N2YPA6"/>
<proteinExistence type="predicted"/>
<gene>
    <name evidence="1" type="ORF">SSLFYP27_00412</name>
</gene>
<name>A0A6N2YPA6_STASI</name>